<evidence type="ECO:0000313" key="3">
    <source>
        <dbReference type="Proteomes" id="UP001500622"/>
    </source>
</evidence>
<sequence length="130" mass="13471">MWASLGVVLVVAAESTPRSLELHFPPVFVAYEVLIFAIIPAVVTLGIVAVAALAWNASLPMWLTSAIAALTTATWLSFVMRSPTGPAYGLLFGLGGACAGAALGARWRLPVRLVVAAAIMALALLVGSRQ</sequence>
<keyword evidence="3" id="KW-1185">Reference proteome</keyword>
<comment type="caution">
    <text evidence="2">The sequence shown here is derived from an EMBL/GenBank/DDBJ whole genome shotgun (WGS) entry which is preliminary data.</text>
</comment>
<keyword evidence="1" id="KW-1133">Transmembrane helix</keyword>
<evidence type="ECO:0000256" key="1">
    <source>
        <dbReference type="SAM" id="Phobius"/>
    </source>
</evidence>
<keyword evidence="1" id="KW-0472">Membrane</keyword>
<reference evidence="3" key="1">
    <citation type="journal article" date="2019" name="Int. J. Syst. Evol. Microbiol.">
        <title>The Global Catalogue of Microorganisms (GCM) 10K type strain sequencing project: providing services to taxonomists for standard genome sequencing and annotation.</title>
        <authorList>
            <consortium name="The Broad Institute Genomics Platform"/>
            <consortium name="The Broad Institute Genome Sequencing Center for Infectious Disease"/>
            <person name="Wu L."/>
            <person name="Ma J."/>
        </authorList>
    </citation>
    <scope>NUCLEOTIDE SEQUENCE [LARGE SCALE GENOMIC DNA]</scope>
    <source>
        <strain evidence="3">JCM 17810</strain>
    </source>
</reference>
<feature type="transmembrane region" description="Helical" evidence="1">
    <location>
        <begin position="29"/>
        <end position="55"/>
    </location>
</feature>
<proteinExistence type="predicted"/>
<feature type="transmembrane region" description="Helical" evidence="1">
    <location>
        <begin position="62"/>
        <end position="80"/>
    </location>
</feature>
<dbReference type="EMBL" id="BAABGN010000011">
    <property type="protein sequence ID" value="GAA4426361.1"/>
    <property type="molecule type" value="Genomic_DNA"/>
</dbReference>
<accession>A0ABP8LCI6</accession>
<evidence type="ECO:0000313" key="2">
    <source>
        <dbReference type="EMBL" id="GAA4426361.1"/>
    </source>
</evidence>
<protein>
    <submittedName>
        <fullName evidence="2">Uncharacterized protein</fullName>
    </submittedName>
</protein>
<gene>
    <name evidence="2" type="ORF">GCM10023169_25040</name>
</gene>
<name>A0ABP8LCI6_9MICO</name>
<organism evidence="2 3">
    <name type="scientific">Georgenia halophila</name>
    <dbReference type="NCBI Taxonomy" id="620889"/>
    <lineage>
        <taxon>Bacteria</taxon>
        <taxon>Bacillati</taxon>
        <taxon>Actinomycetota</taxon>
        <taxon>Actinomycetes</taxon>
        <taxon>Micrococcales</taxon>
        <taxon>Bogoriellaceae</taxon>
        <taxon>Georgenia</taxon>
    </lineage>
</organism>
<feature type="transmembrane region" description="Helical" evidence="1">
    <location>
        <begin position="86"/>
        <end position="104"/>
    </location>
</feature>
<dbReference type="Proteomes" id="UP001500622">
    <property type="component" value="Unassembled WGS sequence"/>
</dbReference>
<keyword evidence="1" id="KW-0812">Transmembrane</keyword>
<feature type="transmembrane region" description="Helical" evidence="1">
    <location>
        <begin position="111"/>
        <end position="128"/>
    </location>
</feature>